<dbReference type="RefSeq" id="WP_126757056.1">
    <property type="nucleotide sequence ID" value="NZ_PIPQ01000002.1"/>
</dbReference>
<evidence type="ECO:0000256" key="4">
    <source>
        <dbReference type="ARBA" id="ARBA00032089"/>
    </source>
</evidence>
<evidence type="ECO:0000256" key="2">
    <source>
        <dbReference type="ARBA" id="ARBA00013855"/>
    </source>
</evidence>
<dbReference type="PANTHER" id="PTHR34138">
    <property type="entry name" value="CELL SHAPE-DETERMINING PROTEIN MREC"/>
    <property type="match status" value="1"/>
</dbReference>
<accession>A0A432X7N2</accession>
<dbReference type="Gene3D" id="2.40.10.350">
    <property type="entry name" value="Rod shape-determining protein MreC, domain 2"/>
    <property type="match status" value="1"/>
</dbReference>
<proteinExistence type="inferred from homology"/>
<keyword evidence="3 5" id="KW-0133">Cell shape</keyword>
<keyword evidence="6" id="KW-0175">Coiled coil</keyword>
<evidence type="ECO:0000313" key="8">
    <source>
        <dbReference type="EMBL" id="RUO42840.1"/>
    </source>
</evidence>
<dbReference type="EMBL" id="PIPQ01000002">
    <property type="protein sequence ID" value="RUO42840.1"/>
    <property type="molecule type" value="Genomic_DNA"/>
</dbReference>
<comment type="function">
    <text evidence="5">Involved in formation and maintenance of cell shape.</text>
</comment>
<evidence type="ECO:0000256" key="6">
    <source>
        <dbReference type="SAM" id="Coils"/>
    </source>
</evidence>
<dbReference type="PANTHER" id="PTHR34138:SF1">
    <property type="entry name" value="CELL SHAPE-DETERMINING PROTEIN MREC"/>
    <property type="match status" value="1"/>
</dbReference>
<organism evidence="8 9">
    <name type="scientific">Aliidiomarina taiwanensis</name>
    <dbReference type="NCBI Taxonomy" id="946228"/>
    <lineage>
        <taxon>Bacteria</taxon>
        <taxon>Pseudomonadati</taxon>
        <taxon>Pseudomonadota</taxon>
        <taxon>Gammaproteobacteria</taxon>
        <taxon>Alteromonadales</taxon>
        <taxon>Idiomarinaceae</taxon>
        <taxon>Aliidiomarina</taxon>
    </lineage>
</organism>
<dbReference type="PIRSF" id="PIRSF038471">
    <property type="entry name" value="MreC"/>
    <property type="match status" value="1"/>
</dbReference>
<dbReference type="InterPro" id="IPR042175">
    <property type="entry name" value="Cell/Rod_MreC_2"/>
</dbReference>
<keyword evidence="9" id="KW-1185">Reference proteome</keyword>
<dbReference type="InterPro" id="IPR055342">
    <property type="entry name" value="MreC_beta-barrel_core"/>
</dbReference>
<sequence length="299" mass="33506">MTPLFARTVSLRLRLTLALLLAFFLIVLDHRLSVMQPTRMVLNSIVSPVQYLATLPEQTFSRLSENLQSRRQMRHELSQLRTQMLDMQGEMQRYQFLKLENERLRRLLASDAREDSLRMVTEVIAVDGDSFLHEVVVNKGTVNGVFIGQPVLDENGVVGQISSVGLTTARVLLISDQSHAIPTRSERSGIRVVVQGVGQTNALEVMHVPHSTELEVGDLLLSSGLGGVFPEGYPVAVIEDIDRDLTLPFAQVTARPVASLDRIRMLLLVWQASAEQQPVYNPVQQLRERMRGEDSENDS</sequence>
<dbReference type="Proteomes" id="UP000286976">
    <property type="component" value="Unassembled WGS sequence"/>
</dbReference>
<reference evidence="8 9" key="1">
    <citation type="journal article" date="2011" name="Front. Microbiol.">
        <title>Genomic signatures of strain selection and enhancement in Bacillus atrophaeus var. globigii, a historical biowarfare simulant.</title>
        <authorList>
            <person name="Gibbons H.S."/>
            <person name="Broomall S.M."/>
            <person name="McNew L.A."/>
            <person name="Daligault H."/>
            <person name="Chapman C."/>
            <person name="Bruce D."/>
            <person name="Karavis M."/>
            <person name="Krepps M."/>
            <person name="McGregor P.A."/>
            <person name="Hong C."/>
            <person name="Park K.H."/>
            <person name="Akmal A."/>
            <person name="Feldman A."/>
            <person name="Lin J.S."/>
            <person name="Chang W.E."/>
            <person name="Higgs B.W."/>
            <person name="Demirev P."/>
            <person name="Lindquist J."/>
            <person name="Liem A."/>
            <person name="Fochler E."/>
            <person name="Read T.D."/>
            <person name="Tapia R."/>
            <person name="Johnson S."/>
            <person name="Bishop-Lilly K.A."/>
            <person name="Detter C."/>
            <person name="Han C."/>
            <person name="Sozhamannan S."/>
            <person name="Rosenzweig C.N."/>
            <person name="Skowronski E.W."/>
        </authorList>
    </citation>
    <scope>NUCLEOTIDE SEQUENCE [LARGE SCALE GENOMIC DNA]</scope>
    <source>
        <strain evidence="8 9">AIT1</strain>
    </source>
</reference>
<evidence type="ECO:0000313" key="9">
    <source>
        <dbReference type="Proteomes" id="UP000286976"/>
    </source>
</evidence>
<dbReference type="OrthoDB" id="9808025at2"/>
<dbReference type="InterPro" id="IPR042177">
    <property type="entry name" value="Cell/Rod_1"/>
</dbReference>
<dbReference type="InterPro" id="IPR007221">
    <property type="entry name" value="MreC"/>
</dbReference>
<evidence type="ECO:0000259" key="7">
    <source>
        <dbReference type="Pfam" id="PF04085"/>
    </source>
</evidence>
<feature type="domain" description="Rod shape-determining protein MreC beta-barrel core" evidence="7">
    <location>
        <begin position="123"/>
        <end position="270"/>
    </location>
</feature>
<dbReference type="NCBIfam" id="TIGR00219">
    <property type="entry name" value="mreC"/>
    <property type="match status" value="1"/>
</dbReference>
<dbReference type="GO" id="GO:0005886">
    <property type="term" value="C:plasma membrane"/>
    <property type="evidence" value="ECO:0007669"/>
    <property type="project" value="TreeGrafter"/>
</dbReference>
<name>A0A432X7N2_9GAMM</name>
<dbReference type="Pfam" id="PF04085">
    <property type="entry name" value="MreC"/>
    <property type="match status" value="1"/>
</dbReference>
<evidence type="ECO:0000256" key="3">
    <source>
        <dbReference type="ARBA" id="ARBA00022960"/>
    </source>
</evidence>
<gene>
    <name evidence="8" type="ORF">CWE15_05400</name>
</gene>
<comment type="caution">
    <text evidence="8">The sequence shown here is derived from an EMBL/GenBank/DDBJ whole genome shotgun (WGS) entry which is preliminary data.</text>
</comment>
<evidence type="ECO:0000256" key="1">
    <source>
        <dbReference type="ARBA" id="ARBA00009369"/>
    </source>
</evidence>
<evidence type="ECO:0000256" key="5">
    <source>
        <dbReference type="PIRNR" id="PIRNR038471"/>
    </source>
</evidence>
<dbReference type="AlphaFoldDB" id="A0A432X7N2"/>
<feature type="coiled-coil region" evidence="6">
    <location>
        <begin position="70"/>
        <end position="107"/>
    </location>
</feature>
<dbReference type="GO" id="GO:0008360">
    <property type="term" value="P:regulation of cell shape"/>
    <property type="evidence" value="ECO:0007669"/>
    <property type="project" value="UniProtKB-KW"/>
</dbReference>
<comment type="similarity">
    <text evidence="1 5">Belongs to the MreC family.</text>
</comment>
<protein>
    <recommendedName>
        <fullName evidence="2 5">Cell shape-determining protein MreC</fullName>
    </recommendedName>
    <alternativeName>
        <fullName evidence="4 5">Cell shape protein MreC</fullName>
    </alternativeName>
</protein>
<dbReference type="Gene3D" id="2.40.10.340">
    <property type="entry name" value="Rod shape-determining protein MreC, domain 1"/>
    <property type="match status" value="1"/>
</dbReference>